<dbReference type="RefSeq" id="WP_117486453.1">
    <property type="nucleotide sequence ID" value="NZ_QVIG01000001.1"/>
</dbReference>
<dbReference type="Proteomes" id="UP000263377">
    <property type="component" value="Unassembled WGS sequence"/>
</dbReference>
<dbReference type="Pfam" id="PF10604">
    <property type="entry name" value="Polyketide_cyc2"/>
    <property type="match status" value="1"/>
</dbReference>
<dbReference type="InterPro" id="IPR019587">
    <property type="entry name" value="Polyketide_cyclase/dehydratase"/>
</dbReference>
<evidence type="ECO:0000313" key="2">
    <source>
        <dbReference type="EMBL" id="RGD57702.1"/>
    </source>
</evidence>
<dbReference type="Gene3D" id="3.30.530.20">
    <property type="match status" value="1"/>
</dbReference>
<dbReference type="EMBL" id="QVIG01000001">
    <property type="protein sequence ID" value="RGD57702.1"/>
    <property type="molecule type" value="Genomic_DNA"/>
</dbReference>
<proteinExistence type="predicted"/>
<name>A0A372ZQD8_9ACTN</name>
<feature type="signal peptide" evidence="1">
    <location>
        <begin position="1"/>
        <end position="36"/>
    </location>
</feature>
<dbReference type="CDD" id="cd08862">
    <property type="entry name" value="SRPBCC_Smu440-like"/>
    <property type="match status" value="1"/>
</dbReference>
<keyword evidence="3" id="KW-1185">Reference proteome</keyword>
<dbReference type="InterPro" id="IPR023393">
    <property type="entry name" value="START-like_dom_sf"/>
</dbReference>
<sequence>MSATRSSTRGTGIRTALLTLPLALGLLGAAAAPAGAATAHRPGSSLTCGGAGVDPDAPVRHRTEAVIHAPLRTVWRLQTDVARWPDWQAPVRSAERLDGGPLRPGSAFHWTTPLPPNPASADPVLEITSTVRQLRPGACIRWTGPAVATGLRIDGVHVWNFTEVPGGVLVRTEETHTGPQVDANVPAATDILRQGLEGWLHDLKTAAEARTR</sequence>
<dbReference type="SUPFAM" id="SSF55961">
    <property type="entry name" value="Bet v1-like"/>
    <property type="match status" value="1"/>
</dbReference>
<evidence type="ECO:0000313" key="3">
    <source>
        <dbReference type="Proteomes" id="UP000263377"/>
    </source>
</evidence>
<keyword evidence="1" id="KW-0732">Signal</keyword>
<dbReference type="AlphaFoldDB" id="A0A372ZQD8"/>
<organism evidence="2 3">
    <name type="scientific">Kitasatospora xanthocidica</name>
    <dbReference type="NCBI Taxonomy" id="83382"/>
    <lineage>
        <taxon>Bacteria</taxon>
        <taxon>Bacillati</taxon>
        <taxon>Actinomycetota</taxon>
        <taxon>Actinomycetes</taxon>
        <taxon>Kitasatosporales</taxon>
        <taxon>Streptomycetaceae</taxon>
        <taxon>Kitasatospora</taxon>
    </lineage>
</organism>
<reference evidence="2 3" key="1">
    <citation type="submission" date="2018-08" db="EMBL/GenBank/DDBJ databases">
        <title>Diversity &amp; Physiological Properties of Lignin-Decomposing Actinobacteria from Soil.</title>
        <authorList>
            <person name="Roh S.G."/>
            <person name="Kim S.B."/>
        </authorList>
    </citation>
    <scope>NUCLEOTIDE SEQUENCE [LARGE SCALE GENOMIC DNA]</scope>
    <source>
        <strain evidence="2 3">MMS17-GH009</strain>
    </source>
</reference>
<feature type="chain" id="PRO_5039642766" evidence="1">
    <location>
        <begin position="37"/>
        <end position="212"/>
    </location>
</feature>
<evidence type="ECO:0000256" key="1">
    <source>
        <dbReference type="SAM" id="SignalP"/>
    </source>
</evidence>
<gene>
    <name evidence="2" type="ORF">DR950_07785</name>
</gene>
<accession>A0A372ZQD8</accession>
<protein>
    <submittedName>
        <fullName evidence="2">Polyketide cyclase /reductase</fullName>
    </submittedName>
</protein>
<comment type="caution">
    <text evidence="2">The sequence shown here is derived from an EMBL/GenBank/DDBJ whole genome shotgun (WGS) entry which is preliminary data.</text>
</comment>